<comment type="similarity">
    <text evidence="2">Belongs to the DNA polymerase type-Y family.</text>
</comment>
<evidence type="ECO:0000259" key="15">
    <source>
        <dbReference type="PROSITE" id="PS50172"/>
    </source>
</evidence>
<dbReference type="PANTHER" id="PTHR45990">
    <property type="entry name" value="DNA REPAIR PROTEIN REV1"/>
    <property type="match status" value="1"/>
</dbReference>
<feature type="compositionally biased region" description="Polar residues" evidence="14">
    <location>
        <begin position="166"/>
        <end position="180"/>
    </location>
</feature>
<evidence type="ECO:0000259" key="16">
    <source>
        <dbReference type="PROSITE" id="PS50173"/>
    </source>
</evidence>
<dbReference type="FunFam" id="3.30.70.270:FF:000019">
    <property type="entry name" value="DNA repair protein REV1"/>
    <property type="match status" value="2"/>
</dbReference>
<evidence type="ECO:0000256" key="6">
    <source>
        <dbReference type="ARBA" id="ARBA00022695"/>
    </source>
</evidence>
<evidence type="ECO:0000256" key="10">
    <source>
        <dbReference type="ARBA" id="ARBA00023125"/>
    </source>
</evidence>
<evidence type="ECO:0000256" key="14">
    <source>
        <dbReference type="SAM" id="MobiDB-lite"/>
    </source>
</evidence>
<dbReference type="EMBL" id="QGKW02001988">
    <property type="protein sequence ID" value="KAF2551375.1"/>
    <property type="molecule type" value="Genomic_DNA"/>
</dbReference>
<feature type="domain" description="BRCT" evidence="15">
    <location>
        <begin position="1"/>
        <end position="65"/>
    </location>
</feature>
<feature type="compositionally biased region" description="Polar residues" evidence="14">
    <location>
        <begin position="87"/>
        <end position="96"/>
    </location>
</feature>
<dbReference type="GO" id="GO:0070987">
    <property type="term" value="P:error-free translesion synthesis"/>
    <property type="evidence" value="ECO:0007669"/>
    <property type="project" value="TreeGrafter"/>
</dbReference>
<feature type="region of interest" description="Disordered" evidence="14">
    <location>
        <begin position="933"/>
        <end position="971"/>
    </location>
</feature>
<keyword evidence="5" id="KW-0808">Transferase</keyword>
<dbReference type="InterPro" id="IPR043502">
    <property type="entry name" value="DNA/RNA_pol_sf"/>
</dbReference>
<evidence type="ECO:0000256" key="8">
    <source>
        <dbReference type="ARBA" id="ARBA00022763"/>
    </source>
</evidence>
<evidence type="ECO:0000313" key="17">
    <source>
        <dbReference type="EMBL" id="KAF2551375.1"/>
    </source>
</evidence>
<evidence type="ECO:0000256" key="12">
    <source>
        <dbReference type="ARBA" id="ARBA00023242"/>
    </source>
</evidence>
<dbReference type="InterPro" id="IPR001357">
    <property type="entry name" value="BRCT_dom"/>
</dbReference>
<comment type="caution">
    <text evidence="17">The sequence shown here is derived from an EMBL/GenBank/DDBJ whole genome shotgun (WGS) entry which is preliminary data.</text>
</comment>
<dbReference type="CDD" id="cd01701">
    <property type="entry name" value="PolY_Rev1"/>
    <property type="match status" value="2"/>
</dbReference>
<evidence type="ECO:0000256" key="5">
    <source>
        <dbReference type="ARBA" id="ARBA00022679"/>
    </source>
</evidence>
<dbReference type="GO" id="GO:0003887">
    <property type="term" value="F:DNA-directed DNA polymerase activity"/>
    <property type="evidence" value="ECO:0007669"/>
    <property type="project" value="InterPro"/>
</dbReference>
<keyword evidence="8" id="KW-0227">DNA damage</keyword>
<dbReference type="SUPFAM" id="SSF52113">
    <property type="entry name" value="BRCT domain"/>
    <property type="match status" value="2"/>
</dbReference>
<dbReference type="InterPro" id="IPR036775">
    <property type="entry name" value="DNA_pol_Y-fam_lit_finger_sf"/>
</dbReference>
<name>A0A8S9GYA9_BRACR</name>
<accession>A0A8S9GYA9</accession>
<comment type="subcellular location">
    <subcellularLocation>
        <location evidence="1">Nucleus</location>
    </subcellularLocation>
</comment>
<dbReference type="Gene3D" id="1.10.150.20">
    <property type="entry name" value="5' to 3' exonuclease, C-terminal subdomain"/>
    <property type="match status" value="2"/>
</dbReference>
<dbReference type="GO" id="GO:0017125">
    <property type="term" value="F:deoxycytidyl transferase activity"/>
    <property type="evidence" value="ECO:0007669"/>
    <property type="project" value="TreeGrafter"/>
</dbReference>
<reference evidence="17" key="1">
    <citation type="submission" date="2019-12" db="EMBL/GenBank/DDBJ databases">
        <title>Genome sequencing and annotation of Brassica cretica.</title>
        <authorList>
            <person name="Studholme D.J."/>
            <person name="Sarris P.F."/>
        </authorList>
    </citation>
    <scope>NUCLEOTIDE SEQUENCE</scope>
    <source>
        <strain evidence="17">PFS-001/15</strain>
        <tissue evidence="17">Leaf</tissue>
    </source>
</reference>
<dbReference type="InterPro" id="IPR053848">
    <property type="entry name" value="IMS_HHH_1"/>
</dbReference>
<feature type="region of interest" description="Disordered" evidence="14">
    <location>
        <begin position="160"/>
        <end position="197"/>
    </location>
</feature>
<feature type="compositionally biased region" description="Polar residues" evidence="14">
    <location>
        <begin position="1442"/>
        <end position="1455"/>
    </location>
</feature>
<dbReference type="GO" id="GO:0005634">
    <property type="term" value="C:nucleus"/>
    <property type="evidence" value="ECO:0007669"/>
    <property type="project" value="UniProtKB-SubCell"/>
</dbReference>
<dbReference type="InterPro" id="IPR036420">
    <property type="entry name" value="BRCT_dom_sf"/>
</dbReference>
<feature type="region of interest" description="Disordered" evidence="14">
    <location>
        <begin position="1429"/>
        <end position="1455"/>
    </location>
</feature>
<keyword evidence="11" id="KW-0234">DNA repair</keyword>
<evidence type="ECO:0000256" key="11">
    <source>
        <dbReference type="ARBA" id="ARBA00023204"/>
    </source>
</evidence>
<dbReference type="Gene3D" id="3.30.1490.100">
    <property type="entry name" value="DNA polymerase, Y-family, little finger domain"/>
    <property type="match status" value="2"/>
</dbReference>
<feature type="region of interest" description="Disordered" evidence="14">
    <location>
        <begin position="722"/>
        <end position="745"/>
    </location>
</feature>
<feature type="domain" description="UmuC" evidence="16">
    <location>
        <begin position="256"/>
        <end position="437"/>
    </location>
</feature>
<evidence type="ECO:0000256" key="9">
    <source>
        <dbReference type="ARBA" id="ARBA00022842"/>
    </source>
</evidence>
<dbReference type="Pfam" id="PF21999">
    <property type="entry name" value="IMS_HHH_1"/>
    <property type="match status" value="2"/>
</dbReference>
<evidence type="ECO:0000256" key="3">
    <source>
        <dbReference type="ARBA" id="ARBA00020399"/>
    </source>
</evidence>
<feature type="compositionally biased region" description="Polar residues" evidence="14">
    <location>
        <begin position="861"/>
        <end position="870"/>
    </location>
</feature>
<feature type="compositionally biased region" description="Polar residues" evidence="14">
    <location>
        <begin position="667"/>
        <end position="678"/>
    </location>
</feature>
<feature type="region of interest" description="Disordered" evidence="14">
    <location>
        <begin position="80"/>
        <end position="117"/>
    </location>
</feature>
<keyword evidence="10" id="KW-0238">DNA-binding</keyword>
<proteinExistence type="inferred from homology"/>
<keyword evidence="6" id="KW-0548">Nucleotidyltransferase</keyword>
<dbReference type="GO" id="GO:0042276">
    <property type="term" value="P:error-prone translesion synthesis"/>
    <property type="evidence" value="ECO:0007669"/>
    <property type="project" value="TreeGrafter"/>
</dbReference>
<evidence type="ECO:0000313" key="18">
    <source>
        <dbReference type="Proteomes" id="UP000712281"/>
    </source>
</evidence>
<keyword evidence="4" id="KW-0237">DNA synthesis</keyword>
<feature type="compositionally biased region" description="Polar residues" evidence="14">
    <location>
        <begin position="940"/>
        <end position="954"/>
    </location>
</feature>
<dbReference type="InterPro" id="IPR001126">
    <property type="entry name" value="UmuC"/>
</dbReference>
<gene>
    <name evidence="17" type="ORF">F2Q68_00035766</name>
</gene>
<evidence type="ECO:0000256" key="2">
    <source>
        <dbReference type="ARBA" id="ARBA00010945"/>
    </source>
</evidence>
<dbReference type="SUPFAM" id="SSF100879">
    <property type="entry name" value="Lesion bypass DNA polymerase (Y-family), little finger domain"/>
    <property type="match status" value="2"/>
</dbReference>
<dbReference type="Gene3D" id="3.40.1170.60">
    <property type="match status" value="2"/>
</dbReference>
<keyword evidence="12" id="KW-0539">Nucleus</keyword>
<dbReference type="FunFam" id="3.40.1170.60:FF:000004">
    <property type="entry name" value="DNA repair protein REV1"/>
    <property type="match status" value="2"/>
</dbReference>
<dbReference type="FunFam" id="1.10.150.20:FF:000025">
    <property type="entry name" value="DNA repair protein REV1"/>
    <property type="match status" value="2"/>
</dbReference>
<evidence type="ECO:0000256" key="7">
    <source>
        <dbReference type="ARBA" id="ARBA00022723"/>
    </source>
</evidence>
<dbReference type="InterPro" id="IPR017961">
    <property type="entry name" value="DNA_pol_Y-fam_little_finger"/>
</dbReference>
<dbReference type="Gene3D" id="6.10.250.1490">
    <property type="match status" value="2"/>
</dbReference>
<feature type="domain" description="UmuC" evidence="16">
    <location>
        <begin position="1030"/>
        <end position="1211"/>
    </location>
</feature>
<dbReference type="Proteomes" id="UP000712281">
    <property type="component" value="Unassembled WGS sequence"/>
</dbReference>
<dbReference type="FunFam" id="3.30.1490.100:FF:000001">
    <property type="entry name" value="DNA repair protein REV1"/>
    <property type="match status" value="2"/>
</dbReference>
<feature type="domain" description="BRCT" evidence="15">
    <location>
        <begin position="802"/>
        <end position="839"/>
    </location>
</feature>
<feature type="region of interest" description="Disordered" evidence="14">
    <location>
        <begin position="853"/>
        <end position="890"/>
    </location>
</feature>
<dbReference type="GO" id="GO:0003684">
    <property type="term" value="F:damaged DNA binding"/>
    <property type="evidence" value="ECO:0007669"/>
    <property type="project" value="InterPro"/>
</dbReference>
<dbReference type="Gene3D" id="3.40.50.10190">
    <property type="entry name" value="BRCT domain"/>
    <property type="match status" value="2"/>
</dbReference>
<dbReference type="SUPFAM" id="SSF56672">
    <property type="entry name" value="DNA/RNA polymerases"/>
    <property type="match status" value="2"/>
</dbReference>
<evidence type="ECO:0000256" key="13">
    <source>
        <dbReference type="ARBA" id="ARBA00081950"/>
    </source>
</evidence>
<feature type="region of interest" description="Disordered" evidence="14">
    <location>
        <begin position="655"/>
        <end position="678"/>
    </location>
</feature>
<protein>
    <recommendedName>
        <fullName evidence="3">DNA repair protein REV1</fullName>
    </recommendedName>
    <alternativeName>
        <fullName evidence="13">Rev1-like terminal deoxycytidyl transferase</fullName>
    </alternativeName>
</protein>
<evidence type="ECO:0000256" key="1">
    <source>
        <dbReference type="ARBA" id="ARBA00004123"/>
    </source>
</evidence>
<dbReference type="PROSITE" id="PS50172">
    <property type="entry name" value="BRCT"/>
    <property type="match status" value="2"/>
</dbReference>
<keyword evidence="7" id="KW-0479">Metal-binding</keyword>
<dbReference type="Pfam" id="PF11799">
    <property type="entry name" value="IMS_C"/>
    <property type="match status" value="2"/>
</dbReference>
<dbReference type="InterPro" id="IPR043128">
    <property type="entry name" value="Rev_trsase/Diguanyl_cyclase"/>
</dbReference>
<dbReference type="GO" id="GO:0046872">
    <property type="term" value="F:metal ion binding"/>
    <property type="evidence" value="ECO:0007669"/>
    <property type="project" value="UniProtKB-KW"/>
</dbReference>
<dbReference type="GO" id="GO:0006281">
    <property type="term" value="P:DNA repair"/>
    <property type="evidence" value="ECO:0007669"/>
    <property type="project" value="UniProtKB-KW"/>
</dbReference>
<dbReference type="Gene3D" id="3.30.70.270">
    <property type="match status" value="2"/>
</dbReference>
<dbReference type="PANTHER" id="PTHR45990:SF1">
    <property type="entry name" value="DNA REPAIR PROTEIN REV1"/>
    <property type="match status" value="1"/>
</dbReference>
<dbReference type="CDD" id="cd17719">
    <property type="entry name" value="BRCT_Rev1"/>
    <property type="match status" value="1"/>
</dbReference>
<keyword evidence="9" id="KW-0460">Magnesium</keyword>
<evidence type="ECO:0000256" key="4">
    <source>
        <dbReference type="ARBA" id="ARBA00022634"/>
    </source>
</evidence>
<dbReference type="Pfam" id="PF00533">
    <property type="entry name" value="BRCT"/>
    <property type="match status" value="1"/>
</dbReference>
<dbReference type="Pfam" id="PF00817">
    <property type="entry name" value="IMS"/>
    <property type="match status" value="2"/>
</dbReference>
<organism evidence="17 18">
    <name type="scientific">Brassica cretica</name>
    <name type="common">Mustard</name>
    <dbReference type="NCBI Taxonomy" id="69181"/>
    <lineage>
        <taxon>Eukaryota</taxon>
        <taxon>Viridiplantae</taxon>
        <taxon>Streptophyta</taxon>
        <taxon>Embryophyta</taxon>
        <taxon>Tracheophyta</taxon>
        <taxon>Spermatophyta</taxon>
        <taxon>Magnoliopsida</taxon>
        <taxon>eudicotyledons</taxon>
        <taxon>Gunneridae</taxon>
        <taxon>Pentapetalae</taxon>
        <taxon>rosids</taxon>
        <taxon>malvids</taxon>
        <taxon>Brassicales</taxon>
        <taxon>Brassicaceae</taxon>
        <taxon>Brassiceae</taxon>
        <taxon>Brassica</taxon>
    </lineage>
</organism>
<dbReference type="PROSITE" id="PS50173">
    <property type="entry name" value="UMUC"/>
    <property type="match status" value="2"/>
</dbReference>
<sequence>MLRYGGRFENYFSRRSVTHIICSNLPDSKVKNLRAFSRGLPVVKPSWIVDSISANRLLGWVPYQLDQLNDTQPKLSAFFAPRRHSNPPVTSSQPETGYSEAEEGSSIIAGDSEESRDHVADEIDGVYTEKTTPEMTAQTITHDLKSSEVNADILGSYDNDEKELSSELQSTTNLPSASDNKSSHVKPVAPAAGSSVRRHSTLEDPNFVENYFKNSRLHFIGTWRNRYRKRFHSSFNGLKWADSGQNTAENAKKLTIIHIDLDSFFVSVVIRNRLELQDKPVAVCHSDNPKGTAEISSANYPARAYGVKAGMFVRHAKDLCPQLVIVPYNFQAYEEVADQFYDILHRHCRKVQAVSCDEAFLDVSDLRDVEPEYTASTIRREIIETTGCSASAGIGGTMLMARLATRVAKPAGQFHISAEKVEEFLDQLAVGTLPGVGSVLKEKLEKQNIQTCRQLRLISKDALQKDFGVKTGEMLWSYSRGLDLRSVRAVQESKSIGAEVNWGVRFRDQQDVQHFLQCLCKEVSLRLQGCEMIGRTFTLKIKRRKKDAEEPAKYMGCGDCDNFSRSITVPAATDDVEVLQRISKKLFGSFCLDVKEVRGVGLQVSKLEGPDPSNKGSKTLTSWLNSAPASVQTEKDDNVFAAEVREIPDCKRRDTGGVSSLRECNSAEPSVQSDDTNSSLPPMCHLDMEVLENLPPELLSELDGTYGGKLYELIEKKRGKRKINSDSPHVSLDEPHVPHPPFAREPNERGIEMNDLMPLSLSQVDVSILQELPEELRADVLGAFPAHRRQQSSSDTAMEAYSKVKNLRAFSRGLPVVKPSWIVDSISANRLLGWVPYQLDQLNDTQPKLSAFFAPRRHSNPPVTSSQPETGHSEAEEGSSIIAGDSEESRAHVADEIDGVYTEKTTPEMTAQTITHDLKSSEVNAETLGNYDKEEKELSSALQSTTNLPSASDNKSSHGKPVAPAAGSSIRRHSTLEDPNFVENYFKNSRLHFIGTWRNRYRKRFHGSFNGLKWADSGQNTAENAKKLTIIHIDLDSFFVSVVIRNRLELQDKPVAVCHSDSPKGTAEISSANYPARAYGVKAGMFVRHAKDLCPQLVIVPYNFEAYEEVADQFYDILHRHCRKIQAVSCDEAFLDVSDLRDVEPEYTASTIRREIIETTGCSASAGIGGTMLMARLATRVAKPAGQFHISAKKVEEFLDQLAVGTLPGVGSVLKEKLEKQNIQTCRQLRLMSKDALQKDFGVKTGEMLWSYSRGLDLRSVTAVQESKSIGAEVNWGVRFRDQQDVQHFLQCLCKEVSLRLQGCEMIGRTFTLKIKKRKKDAGEPAKYMGCGDCDNFSRSITVPAATDDVEVLQRISKKLFGSFCLDVKEVRGVGLQVSKLEGADPSNKGSKTLTSWLNSAPASVQTEKDDNVFAAEVREILADGKRRDTGGVSSLRECNSAEPSVQSDDTNSSLPPMCHLDMEVLENLPPELLSELDGTYGGKLFERDTGGVSSLRECNSAEPSVQSDDTNSSLPPMCHLDMEVLENLPPELLSELDGTYGGKLFELIEKKRGKRKINSDSSHVSLDEPHVAHPPIAREPKERGIEMNDLVPLSLSQVDVSVLQELPEELRADVLGAFHAHRRQQSSSDAPMETGKKQDKETTYINDAENEIGFSSSSLWFGNPPLWVENFKVSGNSTLEKMSEIYYKVAQSRPMLSTVLQRAISEVGSFHDESASDLEKTVYDVCEFLKEYVKIKVEGDIEEIYLCSGLLRRLAARSQLFHQVCEIVSPFIQKPYAFKLLFGWMLLKNAYLQKNVDPQGHRGECT</sequence>